<dbReference type="Proteomes" id="UP000887013">
    <property type="component" value="Unassembled WGS sequence"/>
</dbReference>
<evidence type="ECO:0000313" key="2">
    <source>
        <dbReference type="EMBL" id="GFU04252.1"/>
    </source>
</evidence>
<dbReference type="InterPro" id="IPR002083">
    <property type="entry name" value="MATH/TRAF_dom"/>
</dbReference>
<dbReference type="CDD" id="cd00121">
    <property type="entry name" value="MATH"/>
    <property type="match status" value="1"/>
</dbReference>
<reference evidence="2" key="1">
    <citation type="submission" date="2020-08" db="EMBL/GenBank/DDBJ databases">
        <title>Multicomponent nature underlies the extraordinary mechanical properties of spider dragline silk.</title>
        <authorList>
            <person name="Kono N."/>
            <person name="Nakamura H."/>
            <person name="Mori M."/>
            <person name="Yoshida Y."/>
            <person name="Ohtoshi R."/>
            <person name="Malay A.D."/>
            <person name="Moran D.A.P."/>
            <person name="Tomita M."/>
            <person name="Numata K."/>
            <person name="Arakawa K."/>
        </authorList>
    </citation>
    <scope>NUCLEOTIDE SEQUENCE</scope>
</reference>
<dbReference type="InterPro" id="IPR008974">
    <property type="entry name" value="TRAF-like"/>
</dbReference>
<protein>
    <submittedName>
        <fullName evidence="2">TD and POZ domain-containing protein 5</fullName>
    </submittedName>
</protein>
<dbReference type="PROSITE" id="PS50144">
    <property type="entry name" value="MATH"/>
    <property type="match status" value="1"/>
</dbReference>
<evidence type="ECO:0000259" key="1">
    <source>
        <dbReference type="PROSITE" id="PS50144"/>
    </source>
</evidence>
<feature type="domain" description="MATH" evidence="1">
    <location>
        <begin position="10"/>
        <end position="139"/>
    </location>
</feature>
<accession>A0A8X6Q841</accession>
<dbReference type="AlphaFoldDB" id="A0A8X6Q841"/>
<keyword evidence="3" id="KW-1185">Reference proteome</keyword>
<organism evidence="2 3">
    <name type="scientific">Nephila pilipes</name>
    <name type="common">Giant wood spider</name>
    <name type="synonym">Nephila maculata</name>
    <dbReference type="NCBI Taxonomy" id="299642"/>
    <lineage>
        <taxon>Eukaryota</taxon>
        <taxon>Metazoa</taxon>
        <taxon>Ecdysozoa</taxon>
        <taxon>Arthropoda</taxon>
        <taxon>Chelicerata</taxon>
        <taxon>Arachnida</taxon>
        <taxon>Araneae</taxon>
        <taxon>Araneomorphae</taxon>
        <taxon>Entelegynae</taxon>
        <taxon>Araneoidea</taxon>
        <taxon>Nephilidae</taxon>
        <taxon>Nephila</taxon>
    </lineage>
</organism>
<evidence type="ECO:0000313" key="3">
    <source>
        <dbReference type="Proteomes" id="UP000887013"/>
    </source>
</evidence>
<comment type="caution">
    <text evidence="2">The sequence shown here is derived from an EMBL/GenBank/DDBJ whole genome shotgun (WGS) entry which is preliminary data.</text>
</comment>
<dbReference type="EMBL" id="BMAW01123636">
    <property type="protein sequence ID" value="GFU04252.1"/>
    <property type="molecule type" value="Genomic_DNA"/>
</dbReference>
<sequence>MAYHKDGTHEFLMEWRIENYIYCWHKKGEKLTSPAFVSTLMGNTKWKLLLYPSGGENENYISCFLHREEDEGPEKIEVYYNFEVLGKDRSVLKERHVTKREFEKSATRGFDEFEKRIKVLKIDKESYLPLNILTIRCRMGRCDTKCIDPVQMC</sequence>
<dbReference type="Gene3D" id="2.60.210.10">
    <property type="entry name" value="Apoptosis, Tumor Necrosis Factor Receptor Associated Protein 2, Chain A"/>
    <property type="match status" value="1"/>
</dbReference>
<gene>
    <name evidence="2" type="primary">Tdpoz5_39</name>
    <name evidence="2" type="ORF">NPIL_333991</name>
</gene>
<dbReference type="OrthoDB" id="6359816at2759"/>
<dbReference type="Pfam" id="PF22486">
    <property type="entry name" value="MATH_2"/>
    <property type="match status" value="1"/>
</dbReference>
<name>A0A8X6Q841_NEPPI</name>
<proteinExistence type="predicted"/>
<dbReference type="SUPFAM" id="SSF49599">
    <property type="entry name" value="TRAF domain-like"/>
    <property type="match status" value="1"/>
</dbReference>